<dbReference type="RefSeq" id="WP_146940576.1">
    <property type="nucleotide sequence ID" value="NZ_BJYJ01000004.1"/>
</dbReference>
<dbReference type="AlphaFoldDB" id="A0A511YKA7"/>
<proteinExistence type="predicted"/>
<comment type="caution">
    <text evidence="1">The sequence shown here is derived from an EMBL/GenBank/DDBJ whole genome shotgun (WGS) entry which is preliminary data.</text>
</comment>
<accession>A0A511YKA7</accession>
<dbReference type="Proteomes" id="UP000321863">
    <property type="component" value="Unassembled WGS sequence"/>
</dbReference>
<evidence type="ECO:0000313" key="1">
    <source>
        <dbReference type="EMBL" id="GEN75635.1"/>
    </source>
</evidence>
<evidence type="ECO:0000313" key="2">
    <source>
        <dbReference type="Proteomes" id="UP000321863"/>
    </source>
</evidence>
<sequence length="106" mass="12568">MKNVPNYKKIYSDMISMKYPEKALFCQKLLKKNSINIMDVISLNSIINENNSDLFSTNQRLKSYDQPTILKMLDYQKKHALNNIQLAKHFKISRNSVTKWKKMFGY</sequence>
<name>A0A511YKA7_9FLAO</name>
<dbReference type="EMBL" id="BJYJ01000004">
    <property type="protein sequence ID" value="GEN75635.1"/>
    <property type="molecule type" value="Genomic_DNA"/>
</dbReference>
<evidence type="ECO:0008006" key="3">
    <source>
        <dbReference type="Google" id="ProtNLM"/>
    </source>
</evidence>
<dbReference type="OrthoDB" id="1260127at2"/>
<reference evidence="1 2" key="1">
    <citation type="submission" date="2019-07" db="EMBL/GenBank/DDBJ databases">
        <title>Whole genome shotgun sequence of Chryseobacterium hagamense NBRC 105253.</title>
        <authorList>
            <person name="Hosoyama A."/>
            <person name="Uohara A."/>
            <person name="Ohji S."/>
            <person name="Ichikawa N."/>
        </authorList>
    </citation>
    <scope>NUCLEOTIDE SEQUENCE [LARGE SCALE GENOMIC DNA]</scope>
    <source>
        <strain evidence="1 2">NBRC 105253</strain>
    </source>
</reference>
<organism evidence="1 2">
    <name type="scientific">Chryseobacterium hagamense</name>
    <dbReference type="NCBI Taxonomy" id="395935"/>
    <lineage>
        <taxon>Bacteria</taxon>
        <taxon>Pseudomonadati</taxon>
        <taxon>Bacteroidota</taxon>
        <taxon>Flavobacteriia</taxon>
        <taxon>Flavobacteriales</taxon>
        <taxon>Weeksellaceae</taxon>
        <taxon>Chryseobacterium group</taxon>
        <taxon>Chryseobacterium</taxon>
    </lineage>
</organism>
<gene>
    <name evidence="1" type="ORF">CHA01nite_13750</name>
</gene>
<protein>
    <recommendedName>
        <fullName evidence="3">Transposase</fullName>
    </recommendedName>
</protein>
<keyword evidence="2" id="KW-1185">Reference proteome</keyword>